<feature type="region of interest" description="Disordered" evidence="1">
    <location>
        <begin position="33"/>
        <end position="58"/>
    </location>
</feature>
<dbReference type="InterPro" id="IPR005312">
    <property type="entry name" value="DUF1759"/>
</dbReference>
<dbReference type="AlphaFoldDB" id="A0A0N5ANF5"/>
<sequence>MLQVVDKVRNVLANLKKEIYSAKTSIKKINKGLENRGRDEFGGTPRQSQQNPSKGLQSSLPKAELVKFNGNPKDCPAFWNSFNYVANNSDADDVFKLIYLRGLLVGSAFDLIKDYIPTAVNYSIVLKRFFKENMEITVC</sequence>
<name>A0A0N5ANF5_9BILA</name>
<evidence type="ECO:0000313" key="3">
    <source>
        <dbReference type="WBParaSite" id="SMUV_0000613901-mRNA-1"/>
    </source>
</evidence>
<accession>A0A0N5ANF5</accession>
<dbReference type="Proteomes" id="UP000046393">
    <property type="component" value="Unplaced"/>
</dbReference>
<dbReference type="WBParaSite" id="SMUV_0000613901-mRNA-1">
    <property type="protein sequence ID" value="SMUV_0000613901-mRNA-1"/>
    <property type="gene ID" value="SMUV_0000613901"/>
</dbReference>
<evidence type="ECO:0000256" key="1">
    <source>
        <dbReference type="SAM" id="MobiDB-lite"/>
    </source>
</evidence>
<dbReference type="Pfam" id="PF03564">
    <property type="entry name" value="DUF1759"/>
    <property type="match status" value="1"/>
</dbReference>
<protein>
    <submittedName>
        <fullName evidence="3">Reverse transcriptase domain-containing protein</fullName>
    </submittedName>
</protein>
<feature type="compositionally biased region" description="Polar residues" evidence="1">
    <location>
        <begin position="45"/>
        <end position="58"/>
    </location>
</feature>
<organism evidence="2 3">
    <name type="scientific">Syphacia muris</name>
    <dbReference type="NCBI Taxonomy" id="451379"/>
    <lineage>
        <taxon>Eukaryota</taxon>
        <taxon>Metazoa</taxon>
        <taxon>Ecdysozoa</taxon>
        <taxon>Nematoda</taxon>
        <taxon>Chromadorea</taxon>
        <taxon>Rhabditida</taxon>
        <taxon>Spirurina</taxon>
        <taxon>Oxyuridomorpha</taxon>
        <taxon>Oxyuroidea</taxon>
        <taxon>Oxyuridae</taxon>
        <taxon>Syphacia</taxon>
    </lineage>
</organism>
<reference evidence="3" key="1">
    <citation type="submission" date="2017-02" db="UniProtKB">
        <authorList>
            <consortium name="WormBaseParasite"/>
        </authorList>
    </citation>
    <scope>IDENTIFICATION</scope>
</reference>
<keyword evidence="2" id="KW-1185">Reference proteome</keyword>
<proteinExistence type="predicted"/>
<evidence type="ECO:0000313" key="2">
    <source>
        <dbReference type="Proteomes" id="UP000046393"/>
    </source>
</evidence>